<evidence type="ECO:0000313" key="2">
    <source>
        <dbReference type="Proteomes" id="UP000683139"/>
    </source>
</evidence>
<sequence>MLNLEKVETIVFHELNDYVLSVKRLIAATAAATCIIHKGAPFIDRIRR</sequence>
<name>A0A919YRH9_9BACL</name>
<reference evidence="1" key="1">
    <citation type="submission" date="2021-03" db="EMBL/GenBank/DDBJ databases">
        <title>Antimicrobial resistance genes in bacteria isolated from Japanese honey, and their potential for conferring macrolide and lincosamide resistance in the American foulbrood pathogen Paenibacillus larvae.</title>
        <authorList>
            <person name="Okamoto M."/>
            <person name="Kumagai M."/>
            <person name="Kanamori H."/>
            <person name="Takamatsu D."/>
        </authorList>
    </citation>
    <scope>NUCLEOTIDE SEQUENCE</scope>
    <source>
        <strain evidence="1">J40TS1</strain>
    </source>
</reference>
<dbReference type="AlphaFoldDB" id="A0A919YRH9"/>
<protein>
    <submittedName>
        <fullName evidence="1">Uncharacterized protein</fullName>
    </submittedName>
</protein>
<organism evidence="1 2">
    <name type="scientific">Paenibacillus montaniterrae</name>
    <dbReference type="NCBI Taxonomy" id="429341"/>
    <lineage>
        <taxon>Bacteria</taxon>
        <taxon>Bacillati</taxon>
        <taxon>Bacillota</taxon>
        <taxon>Bacilli</taxon>
        <taxon>Bacillales</taxon>
        <taxon>Paenibacillaceae</taxon>
        <taxon>Paenibacillus</taxon>
    </lineage>
</organism>
<proteinExistence type="predicted"/>
<dbReference type="EMBL" id="BOSE01000007">
    <property type="protein sequence ID" value="GIP18085.1"/>
    <property type="molecule type" value="Genomic_DNA"/>
</dbReference>
<gene>
    <name evidence="1" type="ORF">J40TS1_37270</name>
</gene>
<keyword evidence="2" id="KW-1185">Reference proteome</keyword>
<accession>A0A919YRH9</accession>
<dbReference type="Proteomes" id="UP000683139">
    <property type="component" value="Unassembled WGS sequence"/>
</dbReference>
<evidence type="ECO:0000313" key="1">
    <source>
        <dbReference type="EMBL" id="GIP18085.1"/>
    </source>
</evidence>
<comment type="caution">
    <text evidence="1">The sequence shown here is derived from an EMBL/GenBank/DDBJ whole genome shotgun (WGS) entry which is preliminary data.</text>
</comment>